<dbReference type="PRINTS" id="PR00755">
    <property type="entry name" value="AFLATOXINBRP"/>
</dbReference>
<keyword evidence="1" id="KW-0539">Nucleus</keyword>
<gene>
    <name evidence="4" type="ORF">BDW02DRAFT_566721</name>
</gene>
<dbReference type="InterPro" id="IPR001138">
    <property type="entry name" value="Zn2Cys6_DnaBD"/>
</dbReference>
<dbReference type="EMBL" id="ML975269">
    <property type="protein sequence ID" value="KAF1836801.1"/>
    <property type="molecule type" value="Genomic_DNA"/>
</dbReference>
<dbReference type="GO" id="GO:0008270">
    <property type="term" value="F:zinc ion binding"/>
    <property type="evidence" value="ECO:0007669"/>
    <property type="project" value="InterPro"/>
</dbReference>
<dbReference type="GO" id="GO:0001228">
    <property type="term" value="F:DNA-binding transcription activator activity, RNA polymerase II-specific"/>
    <property type="evidence" value="ECO:0007669"/>
    <property type="project" value="TreeGrafter"/>
</dbReference>
<dbReference type="CDD" id="cd00067">
    <property type="entry name" value="GAL4"/>
    <property type="match status" value="1"/>
</dbReference>
<dbReference type="PROSITE" id="PS50048">
    <property type="entry name" value="ZN2_CY6_FUNGAL_2"/>
    <property type="match status" value="1"/>
</dbReference>
<dbReference type="SMART" id="SM00066">
    <property type="entry name" value="GAL4"/>
    <property type="match status" value="1"/>
</dbReference>
<feature type="transmembrane region" description="Helical" evidence="2">
    <location>
        <begin position="353"/>
        <end position="372"/>
    </location>
</feature>
<dbReference type="Proteomes" id="UP000800040">
    <property type="component" value="Unassembled WGS sequence"/>
</dbReference>
<reference evidence="4" key="1">
    <citation type="submission" date="2020-01" db="EMBL/GenBank/DDBJ databases">
        <authorList>
            <consortium name="DOE Joint Genome Institute"/>
            <person name="Haridas S."/>
            <person name="Albert R."/>
            <person name="Binder M."/>
            <person name="Bloem J."/>
            <person name="Labutti K."/>
            <person name="Salamov A."/>
            <person name="Andreopoulos B."/>
            <person name="Baker S.E."/>
            <person name="Barry K."/>
            <person name="Bills G."/>
            <person name="Bluhm B.H."/>
            <person name="Cannon C."/>
            <person name="Castanera R."/>
            <person name="Culley D.E."/>
            <person name="Daum C."/>
            <person name="Ezra D."/>
            <person name="Gonzalez J.B."/>
            <person name="Henrissat B."/>
            <person name="Kuo A."/>
            <person name="Liang C."/>
            <person name="Lipzen A."/>
            <person name="Lutzoni F."/>
            <person name="Magnuson J."/>
            <person name="Mondo S."/>
            <person name="Nolan M."/>
            <person name="Ohm R."/>
            <person name="Pangilinan J."/>
            <person name="Park H.-J."/>
            <person name="Ramirez L."/>
            <person name="Alfaro M."/>
            <person name="Sun H."/>
            <person name="Tritt A."/>
            <person name="Yoshinaga Y."/>
            <person name="Zwiers L.-H."/>
            <person name="Turgeon B.G."/>
            <person name="Goodwin S.B."/>
            <person name="Spatafora J.W."/>
            <person name="Crous P.W."/>
            <person name="Grigoriev I.V."/>
        </authorList>
    </citation>
    <scope>NUCLEOTIDE SEQUENCE</scope>
    <source>
        <strain evidence="4">P77</strain>
    </source>
</reference>
<keyword evidence="2" id="KW-1133">Transmembrane helix</keyword>
<dbReference type="InterPro" id="IPR021858">
    <property type="entry name" value="Fun_TF"/>
</dbReference>
<keyword evidence="2" id="KW-0472">Membrane</keyword>
<organism evidence="4 5">
    <name type="scientific">Decorospora gaudefroyi</name>
    <dbReference type="NCBI Taxonomy" id="184978"/>
    <lineage>
        <taxon>Eukaryota</taxon>
        <taxon>Fungi</taxon>
        <taxon>Dikarya</taxon>
        <taxon>Ascomycota</taxon>
        <taxon>Pezizomycotina</taxon>
        <taxon>Dothideomycetes</taxon>
        <taxon>Pleosporomycetidae</taxon>
        <taxon>Pleosporales</taxon>
        <taxon>Pleosporineae</taxon>
        <taxon>Pleosporaceae</taxon>
        <taxon>Decorospora</taxon>
    </lineage>
</organism>
<evidence type="ECO:0000259" key="3">
    <source>
        <dbReference type="PROSITE" id="PS50048"/>
    </source>
</evidence>
<protein>
    <recommendedName>
        <fullName evidence="3">Zn(2)-C6 fungal-type domain-containing protein</fullName>
    </recommendedName>
</protein>
<evidence type="ECO:0000313" key="5">
    <source>
        <dbReference type="Proteomes" id="UP000800040"/>
    </source>
</evidence>
<dbReference type="Gene3D" id="4.10.240.10">
    <property type="entry name" value="Zn(2)-C6 fungal-type DNA-binding domain"/>
    <property type="match status" value="1"/>
</dbReference>
<dbReference type="PANTHER" id="PTHR47784:SF9">
    <property type="entry name" value="ZN(II)2CYS6 TRANSCRIPTION FACTOR (EUROFUNG)"/>
    <property type="match status" value="1"/>
</dbReference>
<dbReference type="AlphaFoldDB" id="A0A6A5KMN4"/>
<evidence type="ECO:0000256" key="2">
    <source>
        <dbReference type="SAM" id="Phobius"/>
    </source>
</evidence>
<accession>A0A6A5KMN4</accession>
<evidence type="ECO:0000313" key="4">
    <source>
        <dbReference type="EMBL" id="KAF1836801.1"/>
    </source>
</evidence>
<dbReference type="OrthoDB" id="4937900at2759"/>
<name>A0A6A5KMN4_9PLEO</name>
<dbReference type="SUPFAM" id="SSF57701">
    <property type="entry name" value="Zn2/Cys6 DNA-binding domain"/>
    <property type="match status" value="1"/>
</dbReference>
<proteinExistence type="predicted"/>
<dbReference type="InterPro" id="IPR036864">
    <property type="entry name" value="Zn2-C6_fun-type_DNA-bd_sf"/>
</dbReference>
<dbReference type="PANTHER" id="PTHR47784">
    <property type="entry name" value="STEROL UPTAKE CONTROL PROTEIN 2"/>
    <property type="match status" value="1"/>
</dbReference>
<sequence>METGLLAFRVQLSKSNQTTAILNRNQDRENVVIHSRRAHNKSRGGCVSCKQRRKKCDERVPTCSRCLNKGLECTYIAAVKRSVRLVNNARTPTVAYPLWPGPCAPPVLTTSSYVQHTPYDLLLLDHFVHNVGAYIAGAEYHHTFTVQALDIAKEVPFLMHAMLAVASCHLQYTLADGRAYRMPEALHTQLASQGLRQAVSHMQAAKDMDSVLTASMLLNFLAFCYTDYQDEEAGSHQNKPSWQWLRISIGLRDLLMATKPFHHESIWLPMFVATAAFRFDEPPQNDLDVRLARFCGINSTTTATNNPYFDFYEQLGPLAVRKPSISYLRKYNHAIGGIDQYFVSLLEREDSKAMVLFAHWLALMCALAGGWITRRARRACWMICDILDGRLRDEERVLLVRPAEACGYPLGAEEPERDWE</sequence>
<feature type="domain" description="Zn(2)-C6 fungal-type" evidence="3">
    <location>
        <begin position="45"/>
        <end position="75"/>
    </location>
</feature>
<keyword evidence="2" id="KW-0812">Transmembrane</keyword>
<dbReference type="Pfam" id="PF11951">
    <property type="entry name" value="Fungal_trans_2"/>
    <property type="match status" value="1"/>
</dbReference>
<dbReference type="InterPro" id="IPR053157">
    <property type="entry name" value="Sterol_Uptake_Regulator"/>
</dbReference>
<dbReference type="Pfam" id="PF00172">
    <property type="entry name" value="Zn_clus"/>
    <property type="match status" value="1"/>
</dbReference>
<keyword evidence="5" id="KW-1185">Reference proteome</keyword>
<evidence type="ECO:0000256" key="1">
    <source>
        <dbReference type="ARBA" id="ARBA00023242"/>
    </source>
</evidence>
<dbReference type="PROSITE" id="PS00463">
    <property type="entry name" value="ZN2_CY6_FUNGAL_1"/>
    <property type="match status" value="1"/>
</dbReference>